<sequence length="185" mass="22272">MKRELIIEEAFKMFSENGYYGTSLAILANKVGIKKPSLYNYFTNKDELYEICIKRCMDRGINNLEKINITSSSTKEDIYELSKNYIFDDIKYISFYFQLQSSPKIHENTVIHLNKIKQKIIEEKLASYFNDDKYKNEKIIHLRTFYNGWLARRHFSRNIETLKISLKEFKIDFNYLYEKILFESE</sequence>
<organism evidence="4 5">
    <name type="scientific">Mammaliicoccus sciuri</name>
    <name type="common">Staphylococcus sciuri</name>
    <dbReference type="NCBI Taxonomy" id="1296"/>
    <lineage>
        <taxon>Bacteria</taxon>
        <taxon>Bacillati</taxon>
        <taxon>Bacillota</taxon>
        <taxon>Bacilli</taxon>
        <taxon>Bacillales</taxon>
        <taxon>Staphylococcaceae</taxon>
        <taxon>Mammaliicoccus</taxon>
    </lineage>
</organism>
<keyword evidence="1 2" id="KW-0238">DNA-binding</keyword>
<dbReference type="PROSITE" id="PS50977">
    <property type="entry name" value="HTH_TETR_2"/>
    <property type="match status" value="1"/>
</dbReference>
<dbReference type="PANTHER" id="PTHR43479">
    <property type="entry name" value="ACREF/ENVCD OPERON REPRESSOR-RELATED"/>
    <property type="match status" value="1"/>
</dbReference>
<evidence type="ECO:0000259" key="3">
    <source>
        <dbReference type="PROSITE" id="PS50977"/>
    </source>
</evidence>
<dbReference type="PRINTS" id="PR00455">
    <property type="entry name" value="HTHTETR"/>
</dbReference>
<dbReference type="GO" id="GO:0003677">
    <property type="term" value="F:DNA binding"/>
    <property type="evidence" value="ECO:0007669"/>
    <property type="project" value="UniProtKB-UniRule"/>
</dbReference>
<evidence type="ECO:0000313" key="4">
    <source>
        <dbReference type="EMBL" id="ASE35725.1"/>
    </source>
</evidence>
<dbReference type="InterPro" id="IPR050624">
    <property type="entry name" value="HTH-type_Tx_Regulator"/>
</dbReference>
<evidence type="ECO:0000256" key="1">
    <source>
        <dbReference type="ARBA" id="ARBA00023125"/>
    </source>
</evidence>
<feature type="domain" description="HTH tetR-type" evidence="3">
    <location>
        <begin position="1"/>
        <end position="60"/>
    </location>
</feature>
<dbReference type="InterPro" id="IPR009057">
    <property type="entry name" value="Homeodomain-like_sf"/>
</dbReference>
<name>A0AAI8DL36_MAMSC</name>
<feature type="DNA-binding region" description="H-T-H motif" evidence="2">
    <location>
        <begin position="23"/>
        <end position="42"/>
    </location>
</feature>
<evidence type="ECO:0000313" key="5">
    <source>
        <dbReference type="Proteomes" id="UP000197058"/>
    </source>
</evidence>
<dbReference type="PROSITE" id="PS50096">
    <property type="entry name" value="IQ"/>
    <property type="match status" value="1"/>
</dbReference>
<proteinExistence type="predicted"/>
<dbReference type="AlphaFoldDB" id="A0AAI8DL36"/>
<dbReference type="PANTHER" id="PTHR43479:SF11">
    <property type="entry name" value="ACREF_ENVCD OPERON REPRESSOR-RELATED"/>
    <property type="match status" value="1"/>
</dbReference>
<dbReference type="Pfam" id="PF00440">
    <property type="entry name" value="TetR_N"/>
    <property type="match status" value="1"/>
</dbReference>
<dbReference type="EMBL" id="CP022047">
    <property type="protein sequence ID" value="ASE35725.1"/>
    <property type="molecule type" value="Genomic_DNA"/>
</dbReference>
<accession>A0AAI8DL36</accession>
<dbReference type="SUPFAM" id="SSF46689">
    <property type="entry name" value="Homeodomain-like"/>
    <property type="match status" value="1"/>
</dbReference>
<dbReference type="InterPro" id="IPR001647">
    <property type="entry name" value="HTH_TetR"/>
</dbReference>
<dbReference type="Gene3D" id="1.10.357.10">
    <property type="entry name" value="Tetracycline Repressor, domain 2"/>
    <property type="match status" value="1"/>
</dbReference>
<dbReference type="Proteomes" id="UP000197058">
    <property type="component" value="Plasmid unnamed1"/>
</dbReference>
<protein>
    <submittedName>
        <fullName evidence="4">TetR/AcrR family transcriptional regulator</fullName>
    </submittedName>
</protein>
<dbReference type="RefSeq" id="WP_088592817.1">
    <property type="nucleotide sequence ID" value="NZ_CP022047.2"/>
</dbReference>
<geneLocation type="plasmid" evidence="4 5">
    <name>unnamed1</name>
</geneLocation>
<gene>
    <name evidence="4" type="ORF">CEP64_13990</name>
</gene>
<reference evidence="5" key="1">
    <citation type="submission" date="2017-06" db="EMBL/GenBank/DDBJ databases">
        <title>FDA dAtabase for Regulatory Grade micrObial Sequences (FDA-ARGOS): Supporting development and validation of Infectious Disease Dx tests.</title>
        <authorList>
            <person name="Goldberg B."/>
            <person name="Campos J."/>
            <person name="Tallon L."/>
            <person name="Sadzewicz L."/>
            <person name="Sengamalay N."/>
            <person name="Ott S."/>
            <person name="Godinez A."/>
            <person name="Nagaraj S."/>
            <person name="Vavikolanu K."/>
            <person name="Nadendla S."/>
            <person name="George J."/>
            <person name="Geyer C."/>
            <person name="Sichtig H."/>
        </authorList>
    </citation>
    <scope>NUCLEOTIDE SEQUENCE [LARGE SCALE GENOMIC DNA]</scope>
    <source>
        <strain evidence="5">FDAARGOS_285</strain>
        <plasmid evidence="5">unnamed1</plasmid>
    </source>
</reference>
<evidence type="ECO:0000256" key="2">
    <source>
        <dbReference type="PROSITE-ProRule" id="PRU00335"/>
    </source>
</evidence>
<dbReference type="KEGG" id="sscu:CEP64_13990"/>
<keyword evidence="4" id="KW-0614">Plasmid</keyword>